<comment type="similarity">
    <text evidence="8">Belongs to the ATPase delta chain family.</text>
</comment>
<comment type="function">
    <text evidence="8">This protein is part of the stalk that links CF(0) to CF(1). It either transmits conformational changes from CF(0) to CF(1) or is implicated in proton conduction.</text>
</comment>
<keyword evidence="8" id="KW-1003">Cell membrane</keyword>
<dbReference type="PRINTS" id="PR00125">
    <property type="entry name" value="ATPASEDELTA"/>
</dbReference>
<evidence type="ECO:0000256" key="2">
    <source>
        <dbReference type="ARBA" id="ARBA00022448"/>
    </source>
</evidence>
<evidence type="ECO:0000313" key="10">
    <source>
        <dbReference type="Proteomes" id="UP000033187"/>
    </source>
</evidence>
<dbReference type="KEGG" id="fiy:BN1229_v1_1134"/>
<dbReference type="RefSeq" id="WP_076605285.1">
    <property type="nucleotide sequence ID" value="NZ_LN829118.1"/>
</dbReference>
<dbReference type="GO" id="GO:0045259">
    <property type="term" value="C:proton-transporting ATP synthase complex"/>
    <property type="evidence" value="ECO:0007669"/>
    <property type="project" value="UniProtKB-KW"/>
</dbReference>
<dbReference type="PROSITE" id="PS00389">
    <property type="entry name" value="ATPASE_DELTA"/>
    <property type="match status" value="1"/>
</dbReference>
<evidence type="ECO:0000256" key="3">
    <source>
        <dbReference type="ARBA" id="ARBA00022781"/>
    </source>
</evidence>
<keyword evidence="7 8" id="KW-0066">ATP synthesis</keyword>
<gene>
    <name evidence="8 9" type="primary">atpH</name>
    <name evidence="9" type="ORF">YBN1229_v1_1134</name>
</gene>
<dbReference type="NCBIfam" id="NF004406">
    <property type="entry name" value="PRK05758.3-2"/>
    <property type="match status" value="1"/>
</dbReference>
<keyword evidence="10" id="KW-1185">Reference proteome</keyword>
<keyword evidence="5 8" id="KW-0472">Membrane</keyword>
<dbReference type="InterPro" id="IPR020781">
    <property type="entry name" value="ATPase_OSCP/d_CS"/>
</dbReference>
<evidence type="ECO:0000256" key="4">
    <source>
        <dbReference type="ARBA" id="ARBA00023065"/>
    </source>
</evidence>
<dbReference type="Pfam" id="PF00213">
    <property type="entry name" value="OSCP"/>
    <property type="match status" value="1"/>
</dbReference>
<evidence type="ECO:0000256" key="1">
    <source>
        <dbReference type="ARBA" id="ARBA00004370"/>
    </source>
</evidence>
<evidence type="ECO:0000256" key="6">
    <source>
        <dbReference type="ARBA" id="ARBA00023196"/>
    </source>
</evidence>
<protein>
    <recommendedName>
        <fullName evidence="8">ATP synthase subunit delta</fullName>
    </recommendedName>
    <alternativeName>
        <fullName evidence="8">ATP synthase F(1) sector subunit delta</fullName>
    </alternativeName>
    <alternativeName>
        <fullName evidence="8">F-type ATPase subunit delta</fullName>
        <shortName evidence="8">F-ATPase subunit delta</shortName>
    </alternativeName>
</protein>
<keyword evidence="3 8" id="KW-0375">Hydrogen ion transport</keyword>
<keyword evidence="4 8" id="KW-0406">Ion transport</keyword>
<dbReference type="KEGG" id="fil:BN1229_v1_1135"/>
<dbReference type="InterPro" id="IPR026015">
    <property type="entry name" value="ATP_synth_OSCP/delta_N_sf"/>
</dbReference>
<evidence type="ECO:0000256" key="8">
    <source>
        <dbReference type="HAMAP-Rule" id="MF_01416"/>
    </source>
</evidence>
<keyword evidence="2 8" id="KW-0813">Transport</keyword>
<organism evidence="9 10">
    <name type="scientific">Candidatus Filomicrobium marinum</name>
    <dbReference type="NCBI Taxonomy" id="1608628"/>
    <lineage>
        <taxon>Bacteria</taxon>
        <taxon>Pseudomonadati</taxon>
        <taxon>Pseudomonadota</taxon>
        <taxon>Alphaproteobacteria</taxon>
        <taxon>Hyphomicrobiales</taxon>
        <taxon>Hyphomicrobiaceae</taxon>
        <taxon>Filomicrobium</taxon>
    </lineage>
</organism>
<dbReference type="InterPro" id="IPR000711">
    <property type="entry name" value="ATPase_OSCP/dsu"/>
</dbReference>
<dbReference type="PANTHER" id="PTHR11910">
    <property type="entry name" value="ATP SYNTHASE DELTA CHAIN"/>
    <property type="match status" value="1"/>
</dbReference>
<dbReference type="AlphaFoldDB" id="A0A0D6JDK4"/>
<comment type="subcellular location">
    <subcellularLocation>
        <location evidence="8">Cell membrane</location>
        <topology evidence="8">Peripheral membrane protein</topology>
    </subcellularLocation>
    <subcellularLocation>
        <location evidence="1">Membrane</location>
    </subcellularLocation>
</comment>
<dbReference type="HAMAP" id="MF_01416">
    <property type="entry name" value="ATP_synth_delta_bact"/>
    <property type="match status" value="1"/>
</dbReference>
<reference evidence="10" key="1">
    <citation type="submission" date="2015-02" db="EMBL/GenBank/DDBJ databases">
        <authorList>
            <person name="Chooi Y.-H."/>
        </authorList>
    </citation>
    <scope>NUCLEOTIDE SEQUENCE [LARGE SCALE GENOMIC DNA]</scope>
    <source>
        <strain evidence="10">strain Y</strain>
    </source>
</reference>
<comment type="function">
    <text evidence="8">F(1)F(0) ATP synthase produces ATP from ADP in the presence of a proton or sodium gradient. F-type ATPases consist of two structural domains, F(1) containing the extramembraneous catalytic core and F(0) containing the membrane proton channel, linked together by a central stalk and a peripheral stalk. During catalysis, ATP synthesis in the catalytic domain of F(1) is coupled via a rotary mechanism of the central stalk subunits to proton translocation.</text>
</comment>
<dbReference type="GO" id="GO:0005886">
    <property type="term" value="C:plasma membrane"/>
    <property type="evidence" value="ECO:0007669"/>
    <property type="project" value="UniProtKB-SubCell"/>
</dbReference>
<sequence length="186" mass="19949">MATDQTNSASMPGRYASALFELAKEQGSVEQIEADLKAFESLLTESEDLRRLVASPVFAAEDQSRALSALLEKAGISGLTENFLQVITHNRRLFAVPQMIKIFAALAAESRGEVTAEVTTAQALTDELTAELKQTLKNAVGKDVKLDARVEPAILGGLIVKIGSKMIDSSLRTKLTAMKVSLKAVS</sequence>
<evidence type="ECO:0000313" key="9">
    <source>
        <dbReference type="EMBL" id="CPR17173.1"/>
    </source>
</evidence>
<dbReference type="GO" id="GO:0046933">
    <property type="term" value="F:proton-transporting ATP synthase activity, rotational mechanism"/>
    <property type="evidence" value="ECO:0007669"/>
    <property type="project" value="UniProtKB-UniRule"/>
</dbReference>
<dbReference type="NCBIfam" id="NF004402">
    <property type="entry name" value="PRK05758.2-2"/>
    <property type="match status" value="1"/>
</dbReference>
<dbReference type="SUPFAM" id="SSF47928">
    <property type="entry name" value="N-terminal domain of the delta subunit of the F1F0-ATP synthase"/>
    <property type="match status" value="1"/>
</dbReference>
<name>A0A0D6JDK4_9HYPH</name>
<evidence type="ECO:0000256" key="7">
    <source>
        <dbReference type="ARBA" id="ARBA00023310"/>
    </source>
</evidence>
<dbReference type="Proteomes" id="UP000033187">
    <property type="component" value="Chromosome 1"/>
</dbReference>
<dbReference type="NCBIfam" id="TIGR01145">
    <property type="entry name" value="ATP_synt_delta"/>
    <property type="match status" value="1"/>
</dbReference>
<dbReference type="OrthoDB" id="9796185at2"/>
<proteinExistence type="inferred from homology"/>
<accession>A0A0D6JDK4</accession>
<keyword evidence="6 8" id="KW-0139">CF(1)</keyword>
<evidence type="ECO:0000256" key="5">
    <source>
        <dbReference type="ARBA" id="ARBA00023136"/>
    </source>
</evidence>
<dbReference type="EMBL" id="LN829119">
    <property type="protein sequence ID" value="CPR17173.1"/>
    <property type="molecule type" value="Genomic_DNA"/>
</dbReference>
<dbReference type="Gene3D" id="1.10.520.20">
    <property type="entry name" value="N-terminal domain of the delta subunit of the F1F0-ATP synthase"/>
    <property type="match status" value="1"/>
</dbReference>